<dbReference type="PANTHER" id="PTHR39203:SF1">
    <property type="entry name" value="CYTOPLASMIC PROTEIN"/>
    <property type="match status" value="1"/>
</dbReference>
<dbReference type="OrthoDB" id="9807542at2"/>
<accession>A0A1R4GL65</accession>
<dbReference type="SUPFAM" id="SSF88697">
    <property type="entry name" value="PUA domain-like"/>
    <property type="match status" value="1"/>
</dbReference>
<protein>
    <recommendedName>
        <fullName evidence="1">ASCH domain-containing protein</fullName>
    </recommendedName>
</protein>
<dbReference type="InterPro" id="IPR015947">
    <property type="entry name" value="PUA-like_sf"/>
</dbReference>
<dbReference type="EMBL" id="FUIE01000079">
    <property type="protein sequence ID" value="SJM68938.1"/>
    <property type="molecule type" value="Genomic_DNA"/>
</dbReference>
<dbReference type="CDD" id="cd06553">
    <property type="entry name" value="ASCH_Ef3133_like"/>
    <property type="match status" value="1"/>
</dbReference>
<dbReference type="InterPro" id="IPR007374">
    <property type="entry name" value="ASCH_domain"/>
</dbReference>
<feature type="domain" description="ASCH" evidence="1">
    <location>
        <begin position="16"/>
        <end position="132"/>
    </location>
</feature>
<organism evidence="2 3">
    <name type="scientific">Brevundimonas diminuta 3F5N</name>
    <dbReference type="NCBI Taxonomy" id="1255603"/>
    <lineage>
        <taxon>Bacteria</taxon>
        <taxon>Pseudomonadati</taxon>
        <taxon>Pseudomonadota</taxon>
        <taxon>Alphaproteobacteria</taxon>
        <taxon>Caulobacterales</taxon>
        <taxon>Caulobacteraceae</taxon>
        <taxon>Brevundimonas</taxon>
    </lineage>
</organism>
<dbReference type="InterPro" id="IPR009326">
    <property type="entry name" value="DUF984"/>
</dbReference>
<dbReference type="Gene3D" id="3.10.400.10">
    <property type="entry name" value="Sulfate adenylyltransferase"/>
    <property type="match status" value="1"/>
</dbReference>
<gene>
    <name evidence="2" type="ORF">FM111_13725</name>
</gene>
<dbReference type="PANTHER" id="PTHR39203">
    <property type="entry name" value="CYTOPLASMIC PROTEIN-RELATED"/>
    <property type="match status" value="1"/>
</dbReference>
<dbReference type="AlphaFoldDB" id="A0A1R4GL65"/>
<dbReference type="Pfam" id="PF04266">
    <property type="entry name" value="ASCH"/>
    <property type="match status" value="1"/>
</dbReference>
<proteinExistence type="predicted"/>
<name>A0A1R4GL65_BREDI</name>
<evidence type="ECO:0000313" key="3">
    <source>
        <dbReference type="Proteomes" id="UP000195766"/>
    </source>
</evidence>
<dbReference type="PIRSF" id="PIRSF021320">
    <property type="entry name" value="DUF984"/>
    <property type="match status" value="1"/>
</dbReference>
<sequence length="134" mass="14752">MKMSDLPAAYADAPRWPFGDSPELADELLALVLAGGKRATCSSLASCEADIMPTVGEVSVILDGAGVPRCAIRTTEVEIMPFGQVSEDFARAEGEGDLTYEWWRDAHEAYYRREGTWAPGMKVVCERFELVEVF</sequence>
<evidence type="ECO:0000313" key="2">
    <source>
        <dbReference type="EMBL" id="SJM68938.1"/>
    </source>
</evidence>
<dbReference type="SMART" id="SM01022">
    <property type="entry name" value="ASCH"/>
    <property type="match status" value="1"/>
</dbReference>
<dbReference type="Proteomes" id="UP000195766">
    <property type="component" value="Unassembled WGS sequence"/>
</dbReference>
<reference evidence="2 3" key="1">
    <citation type="submission" date="2017-02" db="EMBL/GenBank/DDBJ databases">
        <authorList>
            <person name="Peterson S.W."/>
        </authorList>
    </citation>
    <scope>NUCLEOTIDE SEQUENCE [LARGE SCALE GENOMIC DNA]</scope>
    <source>
        <strain evidence="2 3">3F5N</strain>
    </source>
</reference>
<evidence type="ECO:0000259" key="1">
    <source>
        <dbReference type="SMART" id="SM01022"/>
    </source>
</evidence>